<keyword evidence="3" id="KW-1185">Reference proteome</keyword>
<dbReference type="RefSeq" id="WP_260749915.1">
    <property type="nucleotide sequence ID" value="NZ_CP092109.1"/>
</dbReference>
<evidence type="ECO:0000313" key="2">
    <source>
        <dbReference type="EMBL" id="UWZ81538.1"/>
    </source>
</evidence>
<name>A0ABY5ZQY2_9BACT</name>
<feature type="domain" description="Ribbon-helix-helix protein CopG" evidence="1">
    <location>
        <begin position="6"/>
        <end position="44"/>
    </location>
</feature>
<evidence type="ECO:0000259" key="1">
    <source>
        <dbReference type="Pfam" id="PF01402"/>
    </source>
</evidence>
<organism evidence="2 3">
    <name type="scientific">Geoalkalibacter halelectricus</name>
    <dbReference type="NCBI Taxonomy" id="2847045"/>
    <lineage>
        <taxon>Bacteria</taxon>
        <taxon>Pseudomonadati</taxon>
        <taxon>Thermodesulfobacteriota</taxon>
        <taxon>Desulfuromonadia</taxon>
        <taxon>Desulfuromonadales</taxon>
        <taxon>Geoalkalibacteraceae</taxon>
        <taxon>Geoalkalibacter</taxon>
    </lineage>
</organism>
<dbReference type="SUPFAM" id="SSF47598">
    <property type="entry name" value="Ribbon-helix-helix"/>
    <property type="match status" value="1"/>
</dbReference>
<gene>
    <name evidence="2" type="ORF">L9S41_09100</name>
</gene>
<dbReference type="InterPro" id="IPR002145">
    <property type="entry name" value="CopG"/>
</dbReference>
<sequence length="80" mass="9247">MAKTKIAVTLDEKIVNEVDQLVSRRAFPSRSRIIEDAVREKLARMARNRLAQECTKLDPRFEKSLAEEGLGEELAEWPEY</sequence>
<proteinExistence type="predicted"/>
<dbReference type="InterPro" id="IPR013321">
    <property type="entry name" value="Arc_rbn_hlx_hlx"/>
</dbReference>
<dbReference type="EMBL" id="CP092109">
    <property type="protein sequence ID" value="UWZ81538.1"/>
    <property type="molecule type" value="Genomic_DNA"/>
</dbReference>
<dbReference type="CDD" id="cd22231">
    <property type="entry name" value="RHH_NikR_HicB-like"/>
    <property type="match status" value="1"/>
</dbReference>
<dbReference type="InterPro" id="IPR010985">
    <property type="entry name" value="Ribbon_hlx_hlx"/>
</dbReference>
<dbReference type="Proteomes" id="UP001060414">
    <property type="component" value="Chromosome"/>
</dbReference>
<dbReference type="Gene3D" id="1.10.1220.10">
    <property type="entry name" value="Met repressor-like"/>
    <property type="match status" value="1"/>
</dbReference>
<dbReference type="Pfam" id="PF01402">
    <property type="entry name" value="RHH_1"/>
    <property type="match status" value="1"/>
</dbReference>
<evidence type="ECO:0000313" key="3">
    <source>
        <dbReference type="Proteomes" id="UP001060414"/>
    </source>
</evidence>
<reference evidence="2" key="1">
    <citation type="journal article" date="2022" name="Environ. Microbiol.">
        <title>Geoalkalibacter halelectricus SAP #1 sp. nov. possessing extracellular electron transfer and mineral#reducing capabilities from a haloalkaline environment.</title>
        <authorList>
            <person name="Yadav S."/>
            <person name="Singh R."/>
            <person name="Sundharam S.S."/>
            <person name="Chaudhary S."/>
            <person name="Krishnamurthi S."/>
            <person name="Patil S.A."/>
        </authorList>
    </citation>
    <scope>NUCLEOTIDE SEQUENCE</scope>
    <source>
        <strain evidence="2">SAP-1</strain>
    </source>
</reference>
<protein>
    <submittedName>
        <fullName evidence="2">Ribbon-helix-helix protein, CopG family</fullName>
    </submittedName>
</protein>
<accession>A0ABY5ZQY2</accession>